<dbReference type="SMART" id="SM00225">
    <property type="entry name" value="BTB"/>
    <property type="match status" value="1"/>
</dbReference>
<sequence length="633" mass="70193">WGILKHMTDEEISNIAYLQVYGGSCRSSDDGLSALYVTNDDEVFGTGLNTMIGLETGSLTFDGGKDSKGRSVKVDALSGLNINKIVVGETIGAAISREGEVYTWGDYGGPQLLEVKDEDIVIFESYVPERYCRFCDTYYYCEELIGSTSISKCTKNCTKYSVYTHTNPPPSGTNVLRFVKFTVSVLCPKCRRPTSSKSLEGSQFHFCAECNMMIEVPNNIKNNLELFKSEITFKSPQKLQTSQFWEIRSVYCGSTFLVIETSSSLFLWGTIDGFVFQACVSNPDNVHFKNVSCGGSHLAVISSRGELYTCGLGIKGQLGYKWNVDMGHTILRKVPLNGSVVKVCCGYSSTACLMSNGSIMCFGSNMKMSSSGIMSLSDSVNDFIDAPTNIMESVRFVDLSHSPLKNVFCAKTEDCKVFVWGKSKSAIPQVLFEVSELEEALADLPYTYSGASQVKDTEVQLSVHSACLATGTLFGNKSFSDLTLKLADGEFPVHRLVLHSNSSYFREILSDNMASDVLDMTSYNPTAYKCLLKYFYRLPLDELNCEDLFDLHSIACSYKEKELVDFTFKKLKTMINQDTVLKLHAKATSTNAEDVLRECELFLSSPEFKNDLISFVSQDMKNAIAILRMKSGE</sequence>
<dbReference type="PROSITE" id="PS00626">
    <property type="entry name" value="RCC1_2"/>
    <property type="match status" value="1"/>
</dbReference>
<dbReference type="PROSITE" id="PS50012">
    <property type="entry name" value="RCC1_3"/>
    <property type="match status" value="1"/>
</dbReference>
<accession>A0A0A9XUV5</accession>
<dbReference type="Pfam" id="PF13540">
    <property type="entry name" value="RCC1_2"/>
    <property type="match status" value="1"/>
</dbReference>
<evidence type="ECO:0000313" key="4">
    <source>
        <dbReference type="EMBL" id="JAG23161.1"/>
    </source>
</evidence>
<evidence type="ECO:0000259" key="3">
    <source>
        <dbReference type="PROSITE" id="PS50097"/>
    </source>
</evidence>
<dbReference type="PANTHER" id="PTHR22870">
    <property type="entry name" value="REGULATOR OF CHROMOSOME CONDENSATION"/>
    <property type="match status" value="1"/>
</dbReference>
<dbReference type="SUPFAM" id="SSF54695">
    <property type="entry name" value="POZ domain"/>
    <property type="match status" value="1"/>
</dbReference>
<dbReference type="InterPro" id="IPR000210">
    <property type="entry name" value="BTB/POZ_dom"/>
</dbReference>
<name>A0A0A9XUV5_LYGHE</name>
<dbReference type="PROSITE" id="PS50097">
    <property type="entry name" value="BTB"/>
    <property type="match status" value="1"/>
</dbReference>
<feature type="domain" description="BTB" evidence="3">
    <location>
        <begin position="480"/>
        <end position="536"/>
    </location>
</feature>
<evidence type="ECO:0000256" key="2">
    <source>
        <dbReference type="PROSITE-ProRule" id="PRU00235"/>
    </source>
</evidence>
<evidence type="ECO:0000256" key="1">
    <source>
        <dbReference type="ARBA" id="ARBA00022737"/>
    </source>
</evidence>
<organism evidence="4">
    <name type="scientific">Lygus hesperus</name>
    <name type="common">Western plant bug</name>
    <dbReference type="NCBI Taxonomy" id="30085"/>
    <lineage>
        <taxon>Eukaryota</taxon>
        <taxon>Metazoa</taxon>
        <taxon>Ecdysozoa</taxon>
        <taxon>Arthropoda</taxon>
        <taxon>Hexapoda</taxon>
        <taxon>Insecta</taxon>
        <taxon>Pterygota</taxon>
        <taxon>Neoptera</taxon>
        <taxon>Paraneoptera</taxon>
        <taxon>Hemiptera</taxon>
        <taxon>Heteroptera</taxon>
        <taxon>Panheteroptera</taxon>
        <taxon>Cimicomorpha</taxon>
        <taxon>Miridae</taxon>
        <taxon>Mirini</taxon>
        <taxon>Lygus</taxon>
    </lineage>
</organism>
<reference evidence="4" key="2">
    <citation type="submission" date="2014-07" db="EMBL/GenBank/DDBJ databases">
        <authorList>
            <person name="Hull J."/>
        </authorList>
    </citation>
    <scope>NUCLEOTIDE SEQUENCE</scope>
</reference>
<reference evidence="4" key="1">
    <citation type="journal article" date="2014" name="PLoS ONE">
        <title>Transcriptome-Based Identification of ABC Transporters in the Western Tarnished Plant Bug Lygus hesperus.</title>
        <authorList>
            <person name="Hull J.J."/>
            <person name="Chaney K."/>
            <person name="Geib S.M."/>
            <person name="Fabrick J.A."/>
            <person name="Brent C.S."/>
            <person name="Walsh D."/>
            <person name="Lavine L.C."/>
        </authorList>
    </citation>
    <scope>NUCLEOTIDE SEQUENCE</scope>
</reference>
<protein>
    <submittedName>
        <fullName evidence="4">RCC1 and BTB domain-containing protein 2</fullName>
    </submittedName>
</protein>
<dbReference type="InterPro" id="IPR011333">
    <property type="entry name" value="SKP1/BTB/POZ_sf"/>
</dbReference>
<feature type="repeat" description="RCC1" evidence="2">
    <location>
        <begin position="305"/>
        <end position="356"/>
    </location>
</feature>
<dbReference type="AlphaFoldDB" id="A0A0A9XUV5"/>
<keyword evidence="1" id="KW-0677">Repeat</keyword>
<feature type="non-terminal residue" evidence="4">
    <location>
        <position position="1"/>
    </location>
</feature>
<dbReference type="InterPro" id="IPR000408">
    <property type="entry name" value="Reg_chr_condens"/>
</dbReference>
<dbReference type="CDD" id="cd18186">
    <property type="entry name" value="BTB_POZ_ZBTB_KLHL-like"/>
    <property type="match status" value="1"/>
</dbReference>
<dbReference type="Pfam" id="PF00651">
    <property type="entry name" value="BTB"/>
    <property type="match status" value="1"/>
</dbReference>
<gene>
    <name evidence="4" type="primary">RCBTB2_7</name>
    <name evidence="4" type="ORF">CM83_80066</name>
</gene>
<dbReference type="SUPFAM" id="SSF50985">
    <property type="entry name" value="RCC1/BLIP-II"/>
    <property type="match status" value="1"/>
</dbReference>
<dbReference type="Gene3D" id="2.130.10.30">
    <property type="entry name" value="Regulator of chromosome condensation 1/beta-lactamase-inhibitor protein II"/>
    <property type="match status" value="2"/>
</dbReference>
<dbReference type="Gene3D" id="3.30.710.10">
    <property type="entry name" value="Potassium Channel Kv1.1, Chain A"/>
    <property type="match status" value="1"/>
</dbReference>
<proteinExistence type="predicted"/>
<dbReference type="EMBL" id="GBHO01020443">
    <property type="protein sequence ID" value="JAG23161.1"/>
    <property type="molecule type" value="Transcribed_RNA"/>
</dbReference>
<dbReference type="InterPro" id="IPR009091">
    <property type="entry name" value="RCC1/BLIP-II"/>
</dbReference>
<dbReference type="PANTHER" id="PTHR22870:SF408">
    <property type="entry name" value="OS09G0560450 PROTEIN"/>
    <property type="match status" value="1"/>
</dbReference>
<dbReference type="InterPro" id="IPR051210">
    <property type="entry name" value="Ub_ligase/GEF_domain"/>
</dbReference>